<proteinExistence type="predicted"/>
<gene>
    <name evidence="2" type="ORF">SAMN04488541_10823</name>
</gene>
<dbReference type="AlphaFoldDB" id="A0A1I2K470"/>
<feature type="domain" description="Lipocalin-like" evidence="1">
    <location>
        <begin position="37"/>
        <end position="110"/>
    </location>
</feature>
<dbReference type="Pfam" id="PF13648">
    <property type="entry name" value="Lipocalin_4"/>
    <property type="match status" value="1"/>
</dbReference>
<dbReference type="InterPro" id="IPR024311">
    <property type="entry name" value="Lipocalin-like"/>
</dbReference>
<dbReference type="RefSeq" id="WP_091549552.1">
    <property type="nucleotide sequence ID" value="NZ_FONY01000082.1"/>
</dbReference>
<evidence type="ECO:0000313" key="3">
    <source>
        <dbReference type="Proteomes" id="UP000199513"/>
    </source>
</evidence>
<evidence type="ECO:0000259" key="1">
    <source>
        <dbReference type="Pfam" id="PF13648"/>
    </source>
</evidence>
<name>A0A1I2K470_9BACT</name>
<dbReference type="EMBL" id="FONY01000082">
    <property type="protein sequence ID" value="SFF61213.1"/>
    <property type="molecule type" value="Genomic_DNA"/>
</dbReference>
<reference evidence="2 3" key="1">
    <citation type="submission" date="2016-10" db="EMBL/GenBank/DDBJ databases">
        <authorList>
            <person name="de Groot N.N."/>
        </authorList>
    </citation>
    <scope>NUCLEOTIDE SEQUENCE [LARGE SCALE GENOMIC DNA]</scope>
    <source>
        <strain>GEY</strain>
        <strain evidence="3">DSM 9560</strain>
    </source>
</reference>
<organism evidence="2 3">
    <name type="scientific">Thermoflexibacter ruber</name>
    <dbReference type="NCBI Taxonomy" id="1003"/>
    <lineage>
        <taxon>Bacteria</taxon>
        <taxon>Pseudomonadati</taxon>
        <taxon>Bacteroidota</taxon>
        <taxon>Cytophagia</taxon>
        <taxon>Cytophagales</taxon>
        <taxon>Thermoflexibacteraceae</taxon>
        <taxon>Thermoflexibacter</taxon>
    </lineage>
</organism>
<dbReference type="OrthoDB" id="762635at2"/>
<accession>A0A1I2K470</accession>
<keyword evidence="3" id="KW-1185">Reference proteome</keyword>
<sequence length="145" mass="16370">MKILHIILLLVALFVFDGCKKKGTEEPPKPKTPKEMLTKTWRISRVTINGSVDNMRNYGSYRITFFANGTYNIVLSDSPITIVAHLGDSGTWELVDNNTNILFDRGNPSREAKTPLLNLTETSFSVRFRADDKANSEYQIDFVPA</sequence>
<dbReference type="Proteomes" id="UP000199513">
    <property type="component" value="Unassembled WGS sequence"/>
</dbReference>
<protein>
    <submittedName>
        <fullName evidence="2">Lipocalin-like domain-containing protein</fullName>
    </submittedName>
</protein>
<dbReference type="STRING" id="1003.SAMN04488541_10823"/>
<evidence type="ECO:0000313" key="2">
    <source>
        <dbReference type="EMBL" id="SFF61213.1"/>
    </source>
</evidence>